<dbReference type="InterPro" id="IPR000838">
    <property type="entry name" value="RNA_pol_sigma70_ECF_CS"/>
</dbReference>
<proteinExistence type="inferred from homology"/>
<keyword evidence="3 6" id="KW-0731">Sigma factor</keyword>
<dbReference type="InterPro" id="IPR013249">
    <property type="entry name" value="RNA_pol_sigma70_r4_t2"/>
</dbReference>
<dbReference type="CDD" id="cd06171">
    <property type="entry name" value="Sigma70_r4"/>
    <property type="match status" value="1"/>
</dbReference>
<dbReference type="InterPro" id="IPR036388">
    <property type="entry name" value="WH-like_DNA-bd_sf"/>
</dbReference>
<evidence type="ECO:0000256" key="3">
    <source>
        <dbReference type="ARBA" id="ARBA00023082"/>
    </source>
</evidence>
<keyword evidence="4 6" id="KW-0238">DNA-binding</keyword>
<evidence type="ECO:0000256" key="2">
    <source>
        <dbReference type="ARBA" id="ARBA00023015"/>
    </source>
</evidence>
<gene>
    <name evidence="9" type="primary">sigX_3</name>
    <name evidence="9" type="ORF">BACCIP111883_02516</name>
</gene>
<dbReference type="SUPFAM" id="SSF88946">
    <property type="entry name" value="Sigma2 domain of RNA polymerase sigma factors"/>
    <property type="match status" value="1"/>
</dbReference>
<dbReference type="Pfam" id="PF08281">
    <property type="entry name" value="Sigma70_r4_2"/>
    <property type="match status" value="1"/>
</dbReference>
<comment type="caution">
    <text evidence="9">The sequence shown here is derived from an EMBL/GenBank/DDBJ whole genome shotgun (WGS) entry which is preliminary data.</text>
</comment>
<feature type="domain" description="RNA polymerase sigma factor 70 region 4 type 2" evidence="8">
    <location>
        <begin position="109"/>
        <end position="160"/>
    </location>
</feature>
<evidence type="ECO:0000259" key="8">
    <source>
        <dbReference type="Pfam" id="PF08281"/>
    </source>
</evidence>
<dbReference type="PANTHER" id="PTHR43133">
    <property type="entry name" value="RNA POLYMERASE ECF-TYPE SIGMA FACTO"/>
    <property type="match status" value="1"/>
</dbReference>
<dbReference type="PROSITE" id="PS01063">
    <property type="entry name" value="SIGMA70_ECF"/>
    <property type="match status" value="1"/>
</dbReference>
<comment type="similarity">
    <text evidence="1 6">Belongs to the sigma-70 factor family. ECF subfamily.</text>
</comment>
<dbReference type="Proteomes" id="UP000789833">
    <property type="component" value="Unassembled WGS sequence"/>
</dbReference>
<feature type="domain" description="RNA polymerase sigma-70 region 2" evidence="7">
    <location>
        <begin position="14"/>
        <end position="78"/>
    </location>
</feature>
<evidence type="ECO:0000256" key="4">
    <source>
        <dbReference type="ARBA" id="ARBA00023125"/>
    </source>
</evidence>
<dbReference type="InterPro" id="IPR039425">
    <property type="entry name" value="RNA_pol_sigma-70-like"/>
</dbReference>
<keyword evidence="5 6" id="KW-0804">Transcription</keyword>
<dbReference type="RefSeq" id="WP_230501627.1">
    <property type="nucleotide sequence ID" value="NZ_CAKJTJ010000013.1"/>
</dbReference>
<evidence type="ECO:0000313" key="9">
    <source>
        <dbReference type="EMBL" id="CAG9621743.1"/>
    </source>
</evidence>
<evidence type="ECO:0000256" key="1">
    <source>
        <dbReference type="ARBA" id="ARBA00010641"/>
    </source>
</evidence>
<keyword evidence="10" id="KW-1185">Reference proteome</keyword>
<dbReference type="InterPro" id="IPR013324">
    <property type="entry name" value="RNA_pol_sigma_r3/r4-like"/>
</dbReference>
<dbReference type="Gene3D" id="1.10.1740.10">
    <property type="match status" value="1"/>
</dbReference>
<dbReference type="SUPFAM" id="SSF88659">
    <property type="entry name" value="Sigma3 and sigma4 domains of RNA polymerase sigma factors"/>
    <property type="match status" value="1"/>
</dbReference>
<evidence type="ECO:0000313" key="10">
    <source>
        <dbReference type="Proteomes" id="UP000789833"/>
    </source>
</evidence>
<evidence type="ECO:0000256" key="6">
    <source>
        <dbReference type="RuleBase" id="RU000716"/>
    </source>
</evidence>
<evidence type="ECO:0000256" key="5">
    <source>
        <dbReference type="ARBA" id="ARBA00023163"/>
    </source>
</evidence>
<dbReference type="InterPro" id="IPR007627">
    <property type="entry name" value="RNA_pol_sigma70_r2"/>
</dbReference>
<dbReference type="Pfam" id="PF04542">
    <property type="entry name" value="Sigma70_r2"/>
    <property type="match status" value="1"/>
</dbReference>
<accession>A0ABM8YP88</accession>
<reference evidence="9 10" key="1">
    <citation type="submission" date="2021-10" db="EMBL/GenBank/DDBJ databases">
        <authorList>
            <person name="Criscuolo A."/>
        </authorList>
    </citation>
    <scope>NUCLEOTIDE SEQUENCE [LARGE SCALE GENOMIC DNA]</scope>
    <source>
        <strain evidence="10">CIP 111883</strain>
    </source>
</reference>
<dbReference type="Gene3D" id="1.10.10.10">
    <property type="entry name" value="Winged helix-like DNA-binding domain superfamily/Winged helix DNA-binding domain"/>
    <property type="match status" value="1"/>
</dbReference>
<sequence>MSNKEVISKWFYEYSDDIFQFLFYRLGTEKHDVEDLIQEVFIKALKGFSTFKGNSSPKTWLYSIARNVAIDALRKKKRERWFFLLETDKARSEVASPESIYFLTEDQKEFMCAIRSLKQSYQEVLVMRGIKELSVQETAEILGWSEKKVGSTLYRAKLALHQKLGGEFRE</sequence>
<dbReference type="PANTHER" id="PTHR43133:SF60">
    <property type="entry name" value="RNA POLYMERASE SIGMA FACTOR SIGV"/>
    <property type="match status" value="1"/>
</dbReference>
<evidence type="ECO:0000259" key="7">
    <source>
        <dbReference type="Pfam" id="PF04542"/>
    </source>
</evidence>
<dbReference type="EMBL" id="CAKJTJ010000013">
    <property type="protein sequence ID" value="CAG9621743.1"/>
    <property type="molecule type" value="Genomic_DNA"/>
</dbReference>
<protein>
    <recommendedName>
        <fullName evidence="6">RNA polymerase sigma factor</fullName>
    </recommendedName>
</protein>
<dbReference type="NCBIfam" id="TIGR02937">
    <property type="entry name" value="sigma70-ECF"/>
    <property type="match status" value="1"/>
</dbReference>
<dbReference type="InterPro" id="IPR013325">
    <property type="entry name" value="RNA_pol_sigma_r2"/>
</dbReference>
<organism evidence="9 10">
    <name type="scientific">Sutcliffiella rhizosphaerae</name>
    <dbReference type="NCBI Taxonomy" id="2880967"/>
    <lineage>
        <taxon>Bacteria</taxon>
        <taxon>Bacillati</taxon>
        <taxon>Bacillota</taxon>
        <taxon>Bacilli</taxon>
        <taxon>Bacillales</taxon>
        <taxon>Bacillaceae</taxon>
        <taxon>Sutcliffiella</taxon>
    </lineage>
</organism>
<name>A0ABM8YP88_9BACI</name>
<dbReference type="InterPro" id="IPR014284">
    <property type="entry name" value="RNA_pol_sigma-70_dom"/>
</dbReference>
<keyword evidence="2 6" id="KW-0805">Transcription regulation</keyword>